<keyword evidence="4" id="KW-0572">Peptidoglycan-anchor</keyword>
<organism evidence="9 12">
    <name type="scientific">Streptomyces acidiscabies</name>
    <dbReference type="NCBI Taxonomy" id="42234"/>
    <lineage>
        <taxon>Bacteria</taxon>
        <taxon>Bacillati</taxon>
        <taxon>Actinomycetota</taxon>
        <taxon>Actinomycetes</taxon>
        <taxon>Kitasatosporales</taxon>
        <taxon>Streptomycetaceae</taxon>
        <taxon>Streptomyces</taxon>
    </lineage>
</organism>
<feature type="transmembrane region" description="Helical" evidence="6">
    <location>
        <begin position="204"/>
        <end position="226"/>
    </location>
</feature>
<evidence type="ECO:0000256" key="1">
    <source>
        <dbReference type="ARBA" id="ARBA00022512"/>
    </source>
</evidence>
<feature type="region of interest" description="Disordered" evidence="5">
    <location>
        <begin position="142"/>
        <end position="199"/>
    </location>
</feature>
<dbReference type="NCBIfam" id="TIGR01167">
    <property type="entry name" value="LPXTG_anchor"/>
    <property type="match status" value="1"/>
</dbReference>
<sequence>MSLPPRVRVLRATRLIGVPVAAAALCLTVAGSASACNIRDFSASAECGADGHGFIRVTDVDPTGTPATVSVQIKLSMPDDQYRDIGSKTIEHSSAQGTSVDIPVDWTPDWTYRIHVKAGGYVDQDITPALVTPSKACPAWYPSPSPTPSAPNSPSPSPSSSSSAATSPSPEPSPSTSTPAAPAGNAPTPAGGSTHLAETGASDYTAPAAGIAVGMIAVGAGTVFALRRRKAAGN</sequence>
<keyword evidence="2" id="KW-0964">Secreted</keyword>
<evidence type="ECO:0000256" key="6">
    <source>
        <dbReference type="SAM" id="Phobius"/>
    </source>
</evidence>
<evidence type="ECO:0000313" key="11">
    <source>
        <dbReference type="Proteomes" id="UP001272987"/>
    </source>
</evidence>
<dbReference type="RefSeq" id="WP_010353805.1">
    <property type="nucleotide sequence ID" value="NZ_CP122369.1"/>
</dbReference>
<name>A0AAP6EI84_9ACTN</name>
<keyword evidence="1" id="KW-0134">Cell wall</keyword>
<evidence type="ECO:0000256" key="5">
    <source>
        <dbReference type="SAM" id="MobiDB-lite"/>
    </source>
</evidence>
<dbReference type="EMBL" id="JARAWP010000021">
    <property type="protein sequence ID" value="MDX3022499.1"/>
    <property type="molecule type" value="Genomic_DNA"/>
</dbReference>
<comment type="caution">
    <text evidence="9">The sequence shown here is derived from an EMBL/GenBank/DDBJ whole genome shotgun (WGS) entry which is preliminary data.</text>
</comment>
<feature type="domain" description="Gram-positive cocci surface proteins LPxTG" evidence="8">
    <location>
        <begin position="196"/>
        <end position="234"/>
    </location>
</feature>
<evidence type="ECO:0000313" key="9">
    <source>
        <dbReference type="EMBL" id="MDX2963947.1"/>
    </source>
</evidence>
<dbReference type="PROSITE" id="PS50847">
    <property type="entry name" value="GRAM_POS_ANCHORING"/>
    <property type="match status" value="1"/>
</dbReference>
<feature type="signal peptide" evidence="7">
    <location>
        <begin position="1"/>
        <end position="35"/>
    </location>
</feature>
<keyword evidence="3 7" id="KW-0732">Signal</keyword>
<dbReference type="NCBIfam" id="NF041528">
    <property type="entry name" value="strep_LAETG"/>
    <property type="match status" value="1"/>
</dbReference>
<dbReference type="InterPro" id="IPR019931">
    <property type="entry name" value="LPXTG_anchor"/>
</dbReference>
<evidence type="ECO:0000256" key="4">
    <source>
        <dbReference type="ARBA" id="ARBA00023088"/>
    </source>
</evidence>
<keyword evidence="6" id="KW-0812">Transmembrane</keyword>
<evidence type="ECO:0000256" key="2">
    <source>
        <dbReference type="ARBA" id="ARBA00022525"/>
    </source>
</evidence>
<feature type="compositionally biased region" description="Low complexity" evidence="5">
    <location>
        <begin position="158"/>
        <end position="194"/>
    </location>
</feature>
<evidence type="ECO:0000256" key="7">
    <source>
        <dbReference type="SAM" id="SignalP"/>
    </source>
</evidence>
<protein>
    <submittedName>
        <fullName evidence="9">LPXTG cell wall anchor domain-containing protein</fullName>
    </submittedName>
</protein>
<keyword evidence="6" id="KW-1133">Transmembrane helix</keyword>
<evidence type="ECO:0000313" key="10">
    <source>
        <dbReference type="EMBL" id="MDX3022499.1"/>
    </source>
</evidence>
<reference evidence="9 11" key="1">
    <citation type="journal article" date="2023" name="Microb. Genom.">
        <title>Mesoterricola silvestris gen. nov., sp. nov., Mesoterricola sediminis sp. nov., Geothrix oryzae sp. nov., Geothrix edaphica sp. nov., Geothrix rubra sp. nov., and Geothrix limicola sp. nov., six novel members of Acidobacteriota isolated from soils.</title>
        <authorList>
            <person name="Weisberg A.J."/>
            <person name="Pearce E."/>
            <person name="Kramer C.G."/>
            <person name="Chang J.H."/>
            <person name="Clarke C.R."/>
        </authorList>
    </citation>
    <scope>NUCLEOTIDE SEQUENCE</scope>
    <source>
        <strain evidence="10 11">NB05-1H</strain>
        <strain evidence="9">NRRL_B-16521</strain>
    </source>
</reference>
<evidence type="ECO:0000313" key="12">
    <source>
        <dbReference type="Proteomes" id="UP001282288"/>
    </source>
</evidence>
<dbReference type="AlphaFoldDB" id="A0AAP6EI84"/>
<proteinExistence type="predicted"/>
<dbReference type="GeneID" id="69811169"/>
<evidence type="ECO:0000259" key="8">
    <source>
        <dbReference type="PROSITE" id="PS50847"/>
    </source>
</evidence>
<feature type="compositionally biased region" description="Pro residues" evidence="5">
    <location>
        <begin position="142"/>
        <end position="157"/>
    </location>
</feature>
<dbReference type="Proteomes" id="UP001282288">
    <property type="component" value="Unassembled WGS sequence"/>
</dbReference>
<feature type="chain" id="PRO_5042955867" evidence="7">
    <location>
        <begin position="36"/>
        <end position="234"/>
    </location>
</feature>
<dbReference type="EMBL" id="JARAWC010000026">
    <property type="protein sequence ID" value="MDX2963947.1"/>
    <property type="molecule type" value="Genomic_DNA"/>
</dbReference>
<evidence type="ECO:0000256" key="3">
    <source>
        <dbReference type="ARBA" id="ARBA00022729"/>
    </source>
</evidence>
<keyword evidence="11" id="KW-1185">Reference proteome</keyword>
<accession>A0AAP6EI84</accession>
<gene>
    <name evidence="9" type="ORF">PV399_30110</name>
    <name evidence="10" type="ORF">PV666_32165</name>
</gene>
<keyword evidence="6" id="KW-0472">Membrane</keyword>
<dbReference type="Proteomes" id="UP001272987">
    <property type="component" value="Unassembled WGS sequence"/>
</dbReference>